<keyword evidence="2" id="KW-0479">Metal-binding</keyword>
<dbReference type="GO" id="GO:0033699">
    <property type="term" value="F:DNA 5'-adenosine monophosphate hydrolase activity"/>
    <property type="evidence" value="ECO:0007669"/>
    <property type="project" value="TreeGrafter"/>
</dbReference>
<dbReference type="InterPro" id="IPR036265">
    <property type="entry name" value="HIT-like_sf"/>
</dbReference>
<dbReference type="Pfam" id="PF16278">
    <property type="entry name" value="zf-C2HE"/>
    <property type="match status" value="1"/>
</dbReference>
<dbReference type="SUPFAM" id="SSF54197">
    <property type="entry name" value="HIT-like"/>
    <property type="match status" value="1"/>
</dbReference>
<feature type="domain" description="HIT" evidence="9">
    <location>
        <begin position="5"/>
        <end position="107"/>
    </location>
</feature>
<dbReference type="PANTHER" id="PTHR12486:SF4">
    <property type="entry name" value="APRATAXIN"/>
    <property type="match status" value="1"/>
</dbReference>
<protein>
    <recommendedName>
        <fullName evidence="9">HIT domain-containing protein</fullName>
    </recommendedName>
</protein>
<sequence>MTHWQYNLYNAMQDPNLIVFRDNLIVIIRDKFPKSEFHFLVLPLGRIDNLKTLTSSHIPLIHHIELVTEQFIRGFHGRTFWWGFHAKPTMMQLHMHIVSDDFRGTGLKTAKHWNSFTTAFFVPLSKVMGDLKNHGTVILPPDSLCAQILKAPLRCHKCGHRPVNMPSLKIHLLSHIPV</sequence>
<keyword evidence="6" id="KW-0234">DNA repair</keyword>
<dbReference type="GO" id="GO:0030983">
    <property type="term" value="F:mismatched DNA binding"/>
    <property type="evidence" value="ECO:0007669"/>
    <property type="project" value="TreeGrafter"/>
</dbReference>
<comment type="caution">
    <text evidence="8">Lacks conserved residue(s) required for the propagation of feature annotation.</text>
</comment>
<evidence type="ECO:0000256" key="5">
    <source>
        <dbReference type="ARBA" id="ARBA00023125"/>
    </source>
</evidence>
<keyword evidence="5" id="KW-0238">DNA-binding</keyword>
<evidence type="ECO:0000259" key="9">
    <source>
        <dbReference type="PROSITE" id="PS51084"/>
    </source>
</evidence>
<dbReference type="InterPro" id="IPR011146">
    <property type="entry name" value="HIT-like"/>
</dbReference>
<name>A0A1B6J235_9HEMI</name>
<dbReference type="GO" id="GO:1990165">
    <property type="term" value="F:single-strand break-containing DNA binding"/>
    <property type="evidence" value="ECO:0007669"/>
    <property type="project" value="TreeGrafter"/>
</dbReference>
<evidence type="ECO:0000313" key="10">
    <source>
        <dbReference type="EMBL" id="JAS93249.1"/>
    </source>
</evidence>
<accession>A0A1B6J235</accession>
<dbReference type="GO" id="GO:0046872">
    <property type="term" value="F:metal ion binding"/>
    <property type="evidence" value="ECO:0007669"/>
    <property type="project" value="UniProtKB-KW"/>
</dbReference>
<dbReference type="GO" id="GO:0003697">
    <property type="term" value="F:single-stranded DNA binding"/>
    <property type="evidence" value="ECO:0007669"/>
    <property type="project" value="TreeGrafter"/>
</dbReference>
<gene>
    <name evidence="10" type="ORF">g.46942</name>
</gene>
<dbReference type="FunFam" id="3.30.428.10:FF:000004">
    <property type="entry name" value="aprataxin isoform X2"/>
    <property type="match status" value="1"/>
</dbReference>
<keyword evidence="7" id="KW-0539">Nucleus</keyword>
<evidence type="ECO:0000256" key="2">
    <source>
        <dbReference type="ARBA" id="ARBA00022723"/>
    </source>
</evidence>
<dbReference type="GO" id="GO:0000012">
    <property type="term" value="P:single strand break repair"/>
    <property type="evidence" value="ECO:0007669"/>
    <property type="project" value="TreeGrafter"/>
</dbReference>
<evidence type="ECO:0000256" key="6">
    <source>
        <dbReference type="ARBA" id="ARBA00023204"/>
    </source>
</evidence>
<comment type="subcellular location">
    <subcellularLocation>
        <location evidence="1">Nucleus</location>
    </subcellularLocation>
</comment>
<evidence type="ECO:0000256" key="4">
    <source>
        <dbReference type="ARBA" id="ARBA00022833"/>
    </source>
</evidence>
<keyword evidence="3" id="KW-0227">DNA damage</keyword>
<evidence type="ECO:0000256" key="3">
    <source>
        <dbReference type="ARBA" id="ARBA00022763"/>
    </source>
</evidence>
<reference evidence="10" key="1">
    <citation type="submission" date="2015-11" db="EMBL/GenBank/DDBJ databases">
        <title>De novo transcriptome assembly of four potential Pierce s Disease insect vectors from Arizona vineyards.</title>
        <authorList>
            <person name="Tassone E.E."/>
        </authorList>
    </citation>
    <scope>NUCLEOTIDE SEQUENCE</scope>
</reference>
<dbReference type="Pfam" id="PF11969">
    <property type="entry name" value="DcpS_C"/>
    <property type="match status" value="1"/>
</dbReference>
<proteinExistence type="predicted"/>
<dbReference type="EMBL" id="GECU01014457">
    <property type="protein sequence ID" value="JAS93249.1"/>
    <property type="molecule type" value="Transcribed_RNA"/>
</dbReference>
<dbReference type="AlphaFoldDB" id="A0A1B6J235"/>
<organism evidence="10">
    <name type="scientific">Homalodisca liturata</name>
    <dbReference type="NCBI Taxonomy" id="320908"/>
    <lineage>
        <taxon>Eukaryota</taxon>
        <taxon>Metazoa</taxon>
        <taxon>Ecdysozoa</taxon>
        <taxon>Arthropoda</taxon>
        <taxon>Hexapoda</taxon>
        <taxon>Insecta</taxon>
        <taxon>Pterygota</taxon>
        <taxon>Neoptera</taxon>
        <taxon>Paraneoptera</taxon>
        <taxon>Hemiptera</taxon>
        <taxon>Auchenorrhyncha</taxon>
        <taxon>Membracoidea</taxon>
        <taxon>Cicadellidae</taxon>
        <taxon>Cicadellinae</taxon>
        <taxon>Proconiini</taxon>
        <taxon>Homalodisca</taxon>
    </lineage>
</organism>
<evidence type="ECO:0000256" key="1">
    <source>
        <dbReference type="ARBA" id="ARBA00004123"/>
    </source>
</evidence>
<dbReference type="GO" id="GO:0005634">
    <property type="term" value="C:nucleus"/>
    <property type="evidence" value="ECO:0007669"/>
    <property type="project" value="UniProtKB-SubCell"/>
</dbReference>
<dbReference type="Gene3D" id="3.30.428.10">
    <property type="entry name" value="HIT-like"/>
    <property type="match status" value="1"/>
</dbReference>
<dbReference type="GO" id="GO:0003725">
    <property type="term" value="F:double-stranded RNA binding"/>
    <property type="evidence" value="ECO:0007669"/>
    <property type="project" value="TreeGrafter"/>
</dbReference>
<dbReference type="PANTHER" id="PTHR12486">
    <property type="entry name" value="APRATAXIN-RELATED"/>
    <property type="match status" value="1"/>
</dbReference>
<keyword evidence="4" id="KW-0862">Zinc</keyword>
<evidence type="ECO:0000256" key="7">
    <source>
        <dbReference type="ARBA" id="ARBA00023242"/>
    </source>
</evidence>
<dbReference type="PROSITE" id="PS51084">
    <property type="entry name" value="HIT_2"/>
    <property type="match status" value="1"/>
</dbReference>
<evidence type="ECO:0000256" key="8">
    <source>
        <dbReference type="PROSITE-ProRule" id="PRU00464"/>
    </source>
</evidence>
<dbReference type="InterPro" id="IPR032566">
    <property type="entry name" value="Znf-C2HE"/>
</dbReference>